<name>A0AAV5K0R9_9ROSI</name>
<evidence type="ECO:0000256" key="8">
    <source>
        <dbReference type="SAM" id="MobiDB-lite"/>
    </source>
</evidence>
<dbReference type="InterPro" id="IPR051032">
    <property type="entry name" value="AP2/ERF_TF_ERF_subfamily"/>
</dbReference>
<keyword evidence="5" id="KW-0804">Transcription</keyword>
<dbReference type="FunFam" id="3.30.730.10:FF:000001">
    <property type="entry name" value="Ethylene-responsive transcription factor 2"/>
    <property type="match status" value="1"/>
</dbReference>
<dbReference type="Pfam" id="PF00847">
    <property type="entry name" value="AP2"/>
    <property type="match status" value="1"/>
</dbReference>
<evidence type="ECO:0000256" key="7">
    <source>
        <dbReference type="ARBA" id="ARBA00024343"/>
    </source>
</evidence>
<dbReference type="PROSITE" id="PS51032">
    <property type="entry name" value="AP2_ERF"/>
    <property type="match status" value="1"/>
</dbReference>
<dbReference type="AlphaFoldDB" id="A0AAV5K0R9"/>
<comment type="subcellular location">
    <subcellularLocation>
        <location evidence="1">Nucleus</location>
    </subcellularLocation>
</comment>
<dbReference type="InterPro" id="IPR016177">
    <property type="entry name" value="DNA-bd_dom_sf"/>
</dbReference>
<dbReference type="SUPFAM" id="SSF54171">
    <property type="entry name" value="DNA-binding domain"/>
    <property type="match status" value="1"/>
</dbReference>
<comment type="caution">
    <text evidence="10">The sequence shown here is derived from an EMBL/GenBank/DDBJ whole genome shotgun (WGS) entry which is preliminary data.</text>
</comment>
<evidence type="ECO:0000256" key="5">
    <source>
        <dbReference type="ARBA" id="ARBA00023163"/>
    </source>
</evidence>
<feature type="region of interest" description="Disordered" evidence="8">
    <location>
        <begin position="1"/>
        <end position="27"/>
    </location>
</feature>
<dbReference type="EMBL" id="BPVZ01000055">
    <property type="protein sequence ID" value="GKV20529.1"/>
    <property type="molecule type" value="Genomic_DNA"/>
</dbReference>
<dbReference type="GO" id="GO:0005634">
    <property type="term" value="C:nucleus"/>
    <property type="evidence" value="ECO:0007669"/>
    <property type="project" value="UniProtKB-SubCell"/>
</dbReference>
<feature type="compositionally biased region" description="Low complexity" evidence="8">
    <location>
        <begin position="1"/>
        <end position="15"/>
    </location>
</feature>
<dbReference type="PRINTS" id="PR00367">
    <property type="entry name" value="ETHRSPELEMNT"/>
</dbReference>
<keyword evidence="11" id="KW-1185">Reference proteome</keyword>
<accession>A0AAV5K0R9</accession>
<dbReference type="InterPro" id="IPR001471">
    <property type="entry name" value="AP2/ERF_dom"/>
</dbReference>
<protein>
    <recommendedName>
        <fullName evidence="9">AP2/ERF domain-containing protein</fullName>
    </recommendedName>
</protein>
<feature type="domain" description="AP2/ERF" evidence="9">
    <location>
        <begin position="27"/>
        <end position="84"/>
    </location>
</feature>
<evidence type="ECO:0000259" key="9">
    <source>
        <dbReference type="PROSITE" id="PS51032"/>
    </source>
</evidence>
<dbReference type="Proteomes" id="UP001054252">
    <property type="component" value="Unassembled WGS sequence"/>
</dbReference>
<evidence type="ECO:0000313" key="11">
    <source>
        <dbReference type="Proteomes" id="UP001054252"/>
    </source>
</evidence>
<dbReference type="CDD" id="cd00018">
    <property type="entry name" value="AP2"/>
    <property type="match status" value="1"/>
</dbReference>
<evidence type="ECO:0000313" key="10">
    <source>
        <dbReference type="EMBL" id="GKV20529.1"/>
    </source>
</evidence>
<reference evidence="10 11" key="1">
    <citation type="journal article" date="2021" name="Commun. Biol.">
        <title>The genome of Shorea leprosula (Dipterocarpaceae) highlights the ecological relevance of drought in aseasonal tropical rainforests.</title>
        <authorList>
            <person name="Ng K.K.S."/>
            <person name="Kobayashi M.J."/>
            <person name="Fawcett J.A."/>
            <person name="Hatakeyama M."/>
            <person name="Paape T."/>
            <person name="Ng C.H."/>
            <person name="Ang C.C."/>
            <person name="Tnah L.H."/>
            <person name="Lee C.T."/>
            <person name="Nishiyama T."/>
            <person name="Sese J."/>
            <person name="O'Brien M.J."/>
            <person name="Copetti D."/>
            <person name="Mohd Noor M.I."/>
            <person name="Ong R.C."/>
            <person name="Putra M."/>
            <person name="Sireger I.Z."/>
            <person name="Indrioko S."/>
            <person name="Kosugi Y."/>
            <person name="Izuno A."/>
            <person name="Isagi Y."/>
            <person name="Lee S.L."/>
            <person name="Shimizu K.K."/>
        </authorList>
    </citation>
    <scope>NUCLEOTIDE SEQUENCE [LARGE SCALE GENOMIC DNA]</scope>
    <source>
        <strain evidence="10">214</strain>
    </source>
</reference>
<sequence length="189" mass="20729">MDSAASSAHTSSTASFPSRKGRRRSGPYRGVRMRAWGKWVSEIRIPKTGKRIWLGSYDSPEKAARAYDAAQFCIRGMHASFNFPAEERPELPQGYLDPLSKKEIQTIAMNYASSDLPVHAPASSPVTNQVSIDTPAIPNALNSGATTTASETVHEYTPVSAAVAEPPLFENLVLDDFLMLDIEWISEIM</sequence>
<proteinExistence type="inferred from homology"/>
<dbReference type="PANTHER" id="PTHR31985:SF290">
    <property type="entry name" value="ETHYLENE-RESPONSIVE TRANSCRIPTION FACTOR ERF015"/>
    <property type="match status" value="1"/>
</dbReference>
<dbReference type="Gene3D" id="3.30.730.10">
    <property type="entry name" value="AP2/ERF domain"/>
    <property type="match status" value="1"/>
</dbReference>
<dbReference type="InterPro" id="IPR036955">
    <property type="entry name" value="AP2/ERF_dom_sf"/>
</dbReference>
<keyword evidence="2" id="KW-0805">Transcription regulation</keyword>
<evidence type="ECO:0000256" key="4">
    <source>
        <dbReference type="ARBA" id="ARBA00023159"/>
    </source>
</evidence>
<comment type="similarity">
    <text evidence="7">Belongs to the AP2/ERF transcription factor family. ERF subfamily.</text>
</comment>
<gene>
    <name evidence="10" type="ORF">SLEP1_g30636</name>
</gene>
<evidence type="ECO:0000256" key="2">
    <source>
        <dbReference type="ARBA" id="ARBA00023015"/>
    </source>
</evidence>
<dbReference type="GO" id="GO:0003700">
    <property type="term" value="F:DNA-binding transcription factor activity"/>
    <property type="evidence" value="ECO:0007669"/>
    <property type="project" value="InterPro"/>
</dbReference>
<evidence type="ECO:0000256" key="6">
    <source>
        <dbReference type="ARBA" id="ARBA00023242"/>
    </source>
</evidence>
<keyword evidence="3" id="KW-0238">DNA-binding</keyword>
<keyword evidence="6" id="KW-0539">Nucleus</keyword>
<evidence type="ECO:0000256" key="1">
    <source>
        <dbReference type="ARBA" id="ARBA00004123"/>
    </source>
</evidence>
<organism evidence="10 11">
    <name type="scientific">Rubroshorea leprosula</name>
    <dbReference type="NCBI Taxonomy" id="152421"/>
    <lineage>
        <taxon>Eukaryota</taxon>
        <taxon>Viridiplantae</taxon>
        <taxon>Streptophyta</taxon>
        <taxon>Embryophyta</taxon>
        <taxon>Tracheophyta</taxon>
        <taxon>Spermatophyta</taxon>
        <taxon>Magnoliopsida</taxon>
        <taxon>eudicotyledons</taxon>
        <taxon>Gunneridae</taxon>
        <taxon>Pentapetalae</taxon>
        <taxon>rosids</taxon>
        <taxon>malvids</taxon>
        <taxon>Malvales</taxon>
        <taxon>Dipterocarpaceae</taxon>
        <taxon>Rubroshorea</taxon>
    </lineage>
</organism>
<dbReference type="PANTHER" id="PTHR31985">
    <property type="entry name" value="ETHYLENE-RESPONSIVE TRANSCRIPTION FACTOR ERF042-RELATED"/>
    <property type="match status" value="1"/>
</dbReference>
<keyword evidence="4" id="KW-0010">Activator</keyword>
<dbReference type="GO" id="GO:0003677">
    <property type="term" value="F:DNA binding"/>
    <property type="evidence" value="ECO:0007669"/>
    <property type="project" value="UniProtKB-KW"/>
</dbReference>
<dbReference type="SMART" id="SM00380">
    <property type="entry name" value="AP2"/>
    <property type="match status" value="1"/>
</dbReference>
<evidence type="ECO:0000256" key="3">
    <source>
        <dbReference type="ARBA" id="ARBA00023125"/>
    </source>
</evidence>